<organism evidence="2 3">
    <name type="scientific">Toxoplasma gondii RUB</name>
    <dbReference type="NCBI Taxonomy" id="935652"/>
    <lineage>
        <taxon>Eukaryota</taxon>
        <taxon>Sar</taxon>
        <taxon>Alveolata</taxon>
        <taxon>Apicomplexa</taxon>
        <taxon>Conoidasida</taxon>
        <taxon>Coccidia</taxon>
        <taxon>Eucoccidiorida</taxon>
        <taxon>Eimeriorina</taxon>
        <taxon>Sarcocystidae</taxon>
        <taxon>Toxoplasma</taxon>
    </lineage>
</organism>
<dbReference type="GO" id="GO:0003676">
    <property type="term" value="F:nucleic acid binding"/>
    <property type="evidence" value="ECO:0007669"/>
    <property type="project" value="InterPro"/>
</dbReference>
<proteinExistence type="predicted"/>
<name>A0A086LKX5_TOXGO</name>
<dbReference type="PROSITE" id="PS51192">
    <property type="entry name" value="HELICASE_ATP_BIND_1"/>
    <property type="match status" value="1"/>
</dbReference>
<dbReference type="InterPro" id="IPR052247">
    <property type="entry name" value="Meiotic_Crossover_Helicase"/>
</dbReference>
<dbReference type="Pfam" id="PF00270">
    <property type="entry name" value="DEAD"/>
    <property type="match status" value="1"/>
</dbReference>
<accession>A0A086LKX5</accession>
<reference evidence="2 3" key="1">
    <citation type="submission" date="2014-05" db="EMBL/GenBank/DDBJ databases">
        <authorList>
            <person name="Sibley D."/>
            <person name="Venepally P."/>
            <person name="Karamycheva S."/>
            <person name="Hadjithomas M."/>
            <person name="Khan A."/>
            <person name="Brunk B."/>
            <person name="Roos D."/>
            <person name="Caler E."/>
            <person name="Lorenzi H."/>
        </authorList>
    </citation>
    <scope>NUCLEOTIDE SEQUENCE [LARGE SCALE GENOMIC DNA]</scope>
    <source>
        <strain evidence="2 3">RUB</strain>
    </source>
</reference>
<dbReference type="VEuPathDB" id="ToxoDB:TGRUB_223390C"/>
<dbReference type="AlphaFoldDB" id="A0A086LKX5"/>
<gene>
    <name evidence="2" type="ORF">TGRUB_223390C</name>
</gene>
<dbReference type="InterPro" id="IPR027417">
    <property type="entry name" value="P-loop_NTPase"/>
</dbReference>
<dbReference type="GO" id="GO:0005524">
    <property type="term" value="F:ATP binding"/>
    <property type="evidence" value="ECO:0007669"/>
    <property type="project" value="InterPro"/>
</dbReference>
<protein>
    <submittedName>
        <fullName evidence="2">Putative activating signal cointegrator 1 complex subunit 3 family 1 ASCC3L1</fullName>
    </submittedName>
</protein>
<dbReference type="InterPro" id="IPR014001">
    <property type="entry name" value="Helicase_ATP-bd"/>
</dbReference>
<dbReference type="EMBL" id="AFYV02002884">
    <property type="protein sequence ID" value="KFG57293.1"/>
    <property type="molecule type" value="Genomic_DNA"/>
</dbReference>
<dbReference type="Proteomes" id="UP000028834">
    <property type="component" value="Unassembled WGS sequence"/>
</dbReference>
<dbReference type="SUPFAM" id="SSF52540">
    <property type="entry name" value="P-loop containing nucleoside triphosphate hydrolases"/>
    <property type="match status" value="1"/>
</dbReference>
<dbReference type="PANTHER" id="PTHR47835">
    <property type="entry name" value="HFM1, ATP DEPENDENT DNA HELICASE HOMOLOG"/>
    <property type="match status" value="1"/>
</dbReference>
<sequence length="177" mass="19879">VFSTLFATNENVLLCLPPTSGKEICLEFALLRMVKTEPASQWKAVYIAPHPLVVKERLEDWVTKLGRGLGLKLAELTGEMQHDMKLVEQSQLILATPENWDFVSRRWKTRKALQSIRLLLVDDLHLLNSPVGSTLEICLSRTRYISAQLQRPIRIVAMANSLANAKDVGDWLGVSSS</sequence>
<dbReference type="PANTHER" id="PTHR47835:SF3">
    <property type="entry name" value="HELICASE FOR MEIOSIS 1"/>
    <property type="match status" value="1"/>
</dbReference>
<evidence type="ECO:0000313" key="2">
    <source>
        <dbReference type="EMBL" id="KFG57293.1"/>
    </source>
</evidence>
<dbReference type="GO" id="GO:0043138">
    <property type="term" value="F:3'-5' DNA helicase activity"/>
    <property type="evidence" value="ECO:0007669"/>
    <property type="project" value="UniProtKB-EC"/>
</dbReference>
<dbReference type="InterPro" id="IPR011545">
    <property type="entry name" value="DEAD/DEAH_box_helicase_dom"/>
</dbReference>
<comment type="caution">
    <text evidence="2">The sequence shown here is derived from an EMBL/GenBank/DDBJ whole genome shotgun (WGS) entry which is preliminary data.</text>
</comment>
<feature type="non-terminal residue" evidence="2">
    <location>
        <position position="177"/>
    </location>
</feature>
<evidence type="ECO:0000259" key="1">
    <source>
        <dbReference type="PROSITE" id="PS51192"/>
    </source>
</evidence>
<feature type="non-terminal residue" evidence="2">
    <location>
        <position position="1"/>
    </location>
</feature>
<dbReference type="GO" id="GO:0016787">
    <property type="term" value="F:hydrolase activity"/>
    <property type="evidence" value="ECO:0007669"/>
    <property type="project" value="UniProtKB-KW"/>
</dbReference>
<dbReference type="Gene3D" id="3.40.50.300">
    <property type="entry name" value="P-loop containing nucleotide triphosphate hydrolases"/>
    <property type="match status" value="1"/>
</dbReference>
<evidence type="ECO:0000313" key="3">
    <source>
        <dbReference type="Proteomes" id="UP000028834"/>
    </source>
</evidence>
<feature type="domain" description="Helicase ATP-binding" evidence="1">
    <location>
        <begin position="3"/>
        <end position="177"/>
    </location>
</feature>